<name>A0A5B0E704_9MICC</name>
<evidence type="ECO:0000313" key="2">
    <source>
        <dbReference type="Proteomes" id="UP000323856"/>
    </source>
</evidence>
<protein>
    <submittedName>
        <fullName evidence="1">DUF541 domain-containing protein</fullName>
    </submittedName>
</protein>
<dbReference type="AlphaFoldDB" id="A0A5B0E704"/>
<dbReference type="PANTHER" id="PTHR34387">
    <property type="entry name" value="SLR1258 PROTEIN"/>
    <property type="match status" value="1"/>
</dbReference>
<reference evidence="1 2" key="1">
    <citation type="submission" date="2019-07" db="EMBL/GenBank/DDBJ databases">
        <title>Analysis of the biochemical properties, biological activity and biotechnological potential of siderophores and biosurfactants produced by Antarctic psychrotolerant bacteria.</title>
        <authorList>
            <person name="Styczynski M."/>
            <person name="Krucon T."/>
            <person name="Decewicz P."/>
            <person name="Dziewit L."/>
        </authorList>
    </citation>
    <scope>NUCLEOTIDE SEQUENCE [LARGE SCALE GENOMIC DNA]</scope>
    <source>
        <strain evidence="1 2">ANT_H27</strain>
    </source>
</reference>
<dbReference type="Gene3D" id="3.30.110.170">
    <property type="entry name" value="Protein of unknown function (DUF541), domain 1"/>
    <property type="match status" value="1"/>
</dbReference>
<sequence>MSKTPRITVPGTGSSWAVPDVMNISFTLQGHHLQGASAFARASDAARDVIAAVGSTAPTAELSTTGITLAARSTWRNEESGFAGYDAETTVEAVGLAVDSVPAVLEAAVAAGDTLRIHSLRAEVSDPAPVLVDARDAAFADARSTAEQLAQLSGTRLGTVQRIRELAEAPACPLTRVKATTMASSSMPVVAGKQTHTVRLEVTWRLVPLETAQQPRS</sequence>
<dbReference type="RefSeq" id="WP_149620351.1">
    <property type="nucleotide sequence ID" value="NZ_VOBL01000018.1"/>
</dbReference>
<dbReference type="GO" id="GO:0006974">
    <property type="term" value="P:DNA damage response"/>
    <property type="evidence" value="ECO:0007669"/>
    <property type="project" value="TreeGrafter"/>
</dbReference>
<dbReference type="Proteomes" id="UP000323856">
    <property type="component" value="Unassembled WGS sequence"/>
</dbReference>
<gene>
    <name evidence="1" type="ORF">FQ154_15085</name>
</gene>
<evidence type="ECO:0000313" key="1">
    <source>
        <dbReference type="EMBL" id="KAA0974376.1"/>
    </source>
</evidence>
<dbReference type="InterPro" id="IPR007497">
    <property type="entry name" value="SIMPL/DUF541"/>
</dbReference>
<dbReference type="Pfam" id="PF04402">
    <property type="entry name" value="SIMPL"/>
    <property type="match status" value="1"/>
</dbReference>
<dbReference type="OrthoDB" id="4940101at2"/>
<comment type="caution">
    <text evidence="1">The sequence shown here is derived from an EMBL/GenBank/DDBJ whole genome shotgun (WGS) entry which is preliminary data.</text>
</comment>
<accession>A0A5B0E704</accession>
<proteinExistence type="predicted"/>
<dbReference type="Gene3D" id="3.30.70.2970">
    <property type="entry name" value="Protein of unknown function (DUF541), domain 2"/>
    <property type="match status" value="1"/>
</dbReference>
<dbReference type="PANTHER" id="PTHR34387:SF1">
    <property type="entry name" value="PERIPLASMIC IMMUNOGENIC PROTEIN"/>
    <property type="match status" value="1"/>
</dbReference>
<dbReference type="EMBL" id="VOBL01000018">
    <property type="protein sequence ID" value="KAA0974376.1"/>
    <property type="molecule type" value="Genomic_DNA"/>
</dbReference>
<organism evidence="1 2">
    <name type="scientific">Paeniglutamicibacter gangotriensis</name>
    <dbReference type="NCBI Taxonomy" id="254787"/>
    <lineage>
        <taxon>Bacteria</taxon>
        <taxon>Bacillati</taxon>
        <taxon>Actinomycetota</taxon>
        <taxon>Actinomycetes</taxon>
        <taxon>Micrococcales</taxon>
        <taxon>Micrococcaceae</taxon>
        <taxon>Paeniglutamicibacter</taxon>
    </lineage>
</organism>
<dbReference type="InterPro" id="IPR052022">
    <property type="entry name" value="26kDa_periplasmic_antigen"/>
</dbReference>